<comment type="caution">
    <text evidence="1">The sequence shown here is derived from an EMBL/GenBank/DDBJ whole genome shotgun (WGS) entry which is preliminary data.</text>
</comment>
<dbReference type="Proteomes" id="UP001595378">
    <property type="component" value="Unassembled WGS sequence"/>
</dbReference>
<keyword evidence="2" id="KW-1185">Reference proteome</keyword>
<protein>
    <submittedName>
        <fullName evidence="1">Flagellar protein FlgN</fullName>
    </submittedName>
</protein>
<proteinExistence type="predicted"/>
<accession>A0ABV7EBD0</accession>
<organism evidence="1 2">
    <name type="scientific">Alteraurantiacibacter lauratis</name>
    <dbReference type="NCBI Taxonomy" id="2054627"/>
    <lineage>
        <taxon>Bacteria</taxon>
        <taxon>Pseudomonadati</taxon>
        <taxon>Pseudomonadota</taxon>
        <taxon>Alphaproteobacteria</taxon>
        <taxon>Sphingomonadales</taxon>
        <taxon>Erythrobacteraceae</taxon>
        <taxon>Alteraurantiacibacter</taxon>
    </lineage>
</organism>
<keyword evidence="1" id="KW-0966">Cell projection</keyword>
<dbReference type="Gene3D" id="1.20.58.300">
    <property type="entry name" value="FlgN-like"/>
    <property type="match status" value="1"/>
</dbReference>
<keyword evidence="1" id="KW-0969">Cilium</keyword>
<dbReference type="RefSeq" id="WP_336918528.1">
    <property type="nucleotide sequence ID" value="NZ_JBANRN010000005.1"/>
</dbReference>
<dbReference type="InterPro" id="IPR036679">
    <property type="entry name" value="FlgN-like_sf"/>
</dbReference>
<sequence>MTAETSSPALSLAESLRQMLAVLETERQALAAMDVDALVLCTGSKSALLSELEDCRPPVIDAECRSLLEAARHQNEVNRKIRNLLAANVAARLDALTRQPGLYRAPQARIA</sequence>
<evidence type="ECO:0000313" key="2">
    <source>
        <dbReference type="Proteomes" id="UP001595378"/>
    </source>
</evidence>
<reference evidence="2" key="1">
    <citation type="journal article" date="2019" name="Int. J. Syst. Evol. Microbiol.">
        <title>The Global Catalogue of Microorganisms (GCM) 10K type strain sequencing project: providing services to taxonomists for standard genome sequencing and annotation.</title>
        <authorList>
            <consortium name="The Broad Institute Genomics Platform"/>
            <consortium name="The Broad Institute Genome Sequencing Center for Infectious Disease"/>
            <person name="Wu L."/>
            <person name="Ma J."/>
        </authorList>
    </citation>
    <scope>NUCLEOTIDE SEQUENCE [LARGE SCALE GENOMIC DNA]</scope>
    <source>
        <strain evidence="2">KCTC 52606</strain>
    </source>
</reference>
<evidence type="ECO:0000313" key="1">
    <source>
        <dbReference type="EMBL" id="MFC3099903.1"/>
    </source>
</evidence>
<dbReference type="EMBL" id="JBHRSU010000003">
    <property type="protein sequence ID" value="MFC3099903.1"/>
    <property type="molecule type" value="Genomic_DNA"/>
</dbReference>
<gene>
    <name evidence="1" type="ORF">ACFODK_03250</name>
</gene>
<keyword evidence="1" id="KW-0282">Flagellum</keyword>
<name>A0ABV7EBD0_9SPHN</name>
<dbReference type="SUPFAM" id="SSF140566">
    <property type="entry name" value="FlgN-like"/>
    <property type="match status" value="1"/>
</dbReference>